<dbReference type="EMBL" id="CP012357">
    <property type="protein sequence ID" value="AKX33882.1"/>
    <property type="molecule type" value="Genomic_DNA"/>
</dbReference>
<dbReference type="PANTHER" id="PTHR43575">
    <property type="entry name" value="PROTEIN ABCI7, CHLOROPLASTIC"/>
    <property type="match status" value="1"/>
</dbReference>
<feature type="domain" description="SUF system FeS cluster assembly SufBD core" evidence="1">
    <location>
        <begin position="72"/>
        <end position="232"/>
    </location>
</feature>
<evidence type="ECO:0000313" key="2">
    <source>
        <dbReference type="EMBL" id="AKX33882.1"/>
    </source>
</evidence>
<name>A0A0K1W1B3_9MOLU</name>
<keyword evidence="3" id="KW-1185">Reference proteome</keyword>
<dbReference type="GO" id="GO:0016226">
    <property type="term" value="P:iron-sulfur cluster assembly"/>
    <property type="evidence" value="ECO:0007669"/>
    <property type="project" value="InterPro"/>
</dbReference>
<dbReference type="PANTHER" id="PTHR43575:SF1">
    <property type="entry name" value="PROTEIN ABCI7, CHLOROPLASTIC"/>
    <property type="match status" value="1"/>
</dbReference>
<dbReference type="InterPro" id="IPR055346">
    <property type="entry name" value="Fe-S_cluster_assembly_SufBD"/>
</dbReference>
<dbReference type="STRING" id="216942.SLITO_v1c02230"/>
<dbReference type="InterPro" id="IPR037284">
    <property type="entry name" value="SUF_FeS_clus_asmbl_SufBD_sf"/>
</dbReference>
<evidence type="ECO:0000259" key="1">
    <source>
        <dbReference type="Pfam" id="PF01458"/>
    </source>
</evidence>
<dbReference type="Pfam" id="PF01458">
    <property type="entry name" value="SUFBD_core"/>
    <property type="match status" value="1"/>
</dbReference>
<sequence>MKVLNNIENTKIINLNDDIPSNIELNEDTNYLLFIKNLNSDITFNINDAVKTNVTIIFYNSDNEENSKYKIIFNLNNNSFIDLYIANVTNYNSDENIVVNLNGENSGVEYYSSTIANKNLNKISVLNIEHKYRNTYSNVKVYYVLKDTSKGFIRCSSNIIKGSSGSEAHQELRLLLLDEKASANSDPVLLIDENDIIASHANAIGMLDPDQIFYLKSRGLDEKTAHQLIINGYFEPIINTMISDDQKNMLSSILKEMI</sequence>
<dbReference type="InterPro" id="IPR000825">
    <property type="entry name" value="SUF_FeS_clus_asmbl_SufBD_core"/>
</dbReference>
<organism evidence="2 3">
    <name type="scientific">Spiroplasma litorale</name>
    <dbReference type="NCBI Taxonomy" id="216942"/>
    <lineage>
        <taxon>Bacteria</taxon>
        <taxon>Bacillati</taxon>
        <taxon>Mycoplasmatota</taxon>
        <taxon>Mollicutes</taxon>
        <taxon>Entomoplasmatales</taxon>
        <taxon>Spiroplasmataceae</taxon>
        <taxon>Spiroplasma</taxon>
    </lineage>
</organism>
<dbReference type="PATRIC" id="fig|216942.3.peg.223"/>
<dbReference type="KEGG" id="sll:SLITO_v1c02230"/>
<reference evidence="2 3" key="1">
    <citation type="journal article" date="2015" name="Genome Announc.">
        <title>Complete Genome Sequence of Spiroplasma litorale TN-1T (DSM 21781), a Bacterium Isolated from a Green-Eyed Horsefly (Tabanus nigrovittatus).</title>
        <authorList>
            <person name="Lo W.S."/>
            <person name="Lai Y.C."/>
            <person name="Lien Y.W."/>
            <person name="Wang T.H."/>
            <person name="Kuo C.H."/>
        </authorList>
    </citation>
    <scope>NUCLEOTIDE SEQUENCE [LARGE SCALE GENOMIC DNA]</scope>
    <source>
        <strain evidence="2 3">TN-1</strain>
    </source>
</reference>
<proteinExistence type="predicted"/>
<accession>A0A0K1W1B3</accession>
<dbReference type="SUPFAM" id="SSF101960">
    <property type="entry name" value="Stabilizer of iron transporter SufD"/>
    <property type="match status" value="1"/>
</dbReference>
<dbReference type="Proteomes" id="UP000067476">
    <property type="component" value="Chromosome"/>
</dbReference>
<dbReference type="OrthoDB" id="388236at2"/>
<dbReference type="RefSeq" id="WP_075057979.1">
    <property type="nucleotide sequence ID" value="NZ_CP012357.1"/>
</dbReference>
<protein>
    <submittedName>
        <fullName evidence="2">FeS assembly protein SufD</fullName>
    </submittedName>
</protein>
<gene>
    <name evidence="2" type="primary">sufD</name>
    <name evidence="2" type="ORF">SLITO_v1c02230</name>
</gene>
<dbReference type="AlphaFoldDB" id="A0A0K1W1B3"/>
<evidence type="ECO:0000313" key="3">
    <source>
        <dbReference type="Proteomes" id="UP000067476"/>
    </source>
</evidence>